<reference evidence="3" key="1">
    <citation type="journal article" date="2007" name="Plant Cell">
        <title>Dothideomycete-plant interactions illuminated by genome sequencing and EST analysis of the wheat pathogen Stagonospora nodorum.</title>
        <authorList>
            <person name="Hane J.K."/>
            <person name="Lowe R.G."/>
            <person name="Solomon P.S."/>
            <person name="Tan K.C."/>
            <person name="Schoch C.L."/>
            <person name="Spatafora J.W."/>
            <person name="Crous P.W."/>
            <person name="Kodira C."/>
            <person name="Birren B.W."/>
            <person name="Galagan J.E."/>
            <person name="Torriani S.F."/>
            <person name="McDonald B.A."/>
            <person name="Oliver R.P."/>
        </authorList>
    </citation>
    <scope>NUCLEOTIDE SEQUENCE [LARGE SCALE GENOMIC DNA]</scope>
    <source>
        <strain evidence="3">SN15 / ATCC MYA-4574 / FGSC 10173</strain>
    </source>
</reference>
<organism evidence="2 3">
    <name type="scientific">Phaeosphaeria nodorum (strain SN15 / ATCC MYA-4574 / FGSC 10173)</name>
    <name type="common">Glume blotch fungus</name>
    <name type="synonym">Parastagonospora nodorum</name>
    <dbReference type="NCBI Taxonomy" id="321614"/>
    <lineage>
        <taxon>Eukaryota</taxon>
        <taxon>Fungi</taxon>
        <taxon>Dikarya</taxon>
        <taxon>Ascomycota</taxon>
        <taxon>Pezizomycotina</taxon>
        <taxon>Dothideomycetes</taxon>
        <taxon>Pleosporomycetidae</taxon>
        <taxon>Pleosporales</taxon>
        <taxon>Pleosporineae</taxon>
        <taxon>Phaeosphaeriaceae</taxon>
        <taxon>Parastagonospora</taxon>
    </lineage>
</organism>
<feature type="compositionally biased region" description="Acidic residues" evidence="1">
    <location>
        <begin position="346"/>
        <end position="356"/>
    </location>
</feature>
<dbReference type="Proteomes" id="UP000001055">
    <property type="component" value="Unassembled WGS sequence"/>
</dbReference>
<sequence>MSTANLQPSLLEERREWVKHDREVKLDIFLSIAEEVMLELFEVGPPLPPSNMNAQEMLRVLEQRYAVFNFESYHHAFCHFLNLHIDQYSTIEEFNQEFLTTLEELLDHGQPLSNTQACSAYFSKLRCTQNPWVAKKLKEWDVKGGEMDCRELLKESPPWSIIRPLATKASHTFLVQSIPEEDVEDSSASDSDSLLEKSDGSTASSVSSHSRNVSTESAPQKDPSAPERQHSILTVRSQEITIQASPEAIAEMELQAMHKELGKLPTSAIPERGSSKFQVPGTILSDGSKESLPEWLVSKKSWPSTPDIATRPHSSLAALPATQAPNPIPSLGWWKHESQQSHIQSDEEDEECDEEDGDFLPLQGTCTRDSEAWSYLYQAKGGYLITAPGRTITSSSTSEEKKASPTFRDVVLHRKRSSVDFVARLSGESARGEEKDKAKRFGMKKSWIGGVGLGIGRFAGKGVKEII</sequence>
<name>Q0U3S2_PHANO</name>
<dbReference type="GeneID" id="5980612"/>
<evidence type="ECO:0000256" key="1">
    <source>
        <dbReference type="SAM" id="MobiDB-lite"/>
    </source>
</evidence>
<evidence type="ECO:0000313" key="3">
    <source>
        <dbReference type="Proteomes" id="UP000001055"/>
    </source>
</evidence>
<dbReference type="HOGENOM" id="CLU_585384_0_0_1"/>
<proteinExistence type="predicted"/>
<dbReference type="InParanoid" id="Q0U3S2"/>
<dbReference type="eggNOG" id="ENOG502RGG6">
    <property type="taxonomic scope" value="Eukaryota"/>
</dbReference>
<accession>Q0U3S2</accession>
<dbReference type="EMBL" id="CH445351">
    <property type="protein sequence ID" value="EAT79039.2"/>
    <property type="molecule type" value="Genomic_DNA"/>
</dbReference>
<dbReference type="VEuPathDB" id="FungiDB:JI435_135920"/>
<protein>
    <submittedName>
        <fullName evidence="2">Uncharacterized protein</fullName>
    </submittedName>
</protein>
<dbReference type="KEGG" id="pno:SNOG_13592"/>
<dbReference type="AlphaFoldDB" id="Q0U3S2"/>
<dbReference type="RefSeq" id="XP_001803798.1">
    <property type="nucleotide sequence ID" value="XM_001803746.1"/>
</dbReference>
<feature type="region of interest" description="Disordered" evidence="1">
    <location>
        <begin position="337"/>
        <end position="356"/>
    </location>
</feature>
<feature type="region of interest" description="Disordered" evidence="1">
    <location>
        <begin position="180"/>
        <end position="234"/>
    </location>
</feature>
<gene>
    <name evidence="2" type="ORF">SNOG_13592</name>
</gene>
<evidence type="ECO:0000313" key="2">
    <source>
        <dbReference type="EMBL" id="EAT79039.2"/>
    </source>
</evidence>
<dbReference type="STRING" id="321614.Q0U3S2"/>
<feature type="compositionally biased region" description="Low complexity" evidence="1">
    <location>
        <begin position="200"/>
        <end position="217"/>
    </location>
</feature>